<accession>A0AAD9U792</accession>
<dbReference type="Proteomes" id="UP001280121">
    <property type="component" value="Unassembled WGS sequence"/>
</dbReference>
<sequence length="187" mass="21731">MDRRGRSVHRSPDMAGNSEVRPNVTPYYSDNATTWVIPGSDSYSFGMGGSMNFVEKKPISMIYKVDGIHLKGRLGDTMFVATAQDRNKHVYPIAFGYGNCENNLSWEWFLDCLKGFLGHIDDLVFISIRHARIEIEISKVFPHTTHTICYWHFSENIKKRFRRKDVTAIMDKEAISYIELKYNRHMK</sequence>
<feature type="region of interest" description="Disordered" evidence="1">
    <location>
        <begin position="1"/>
        <end position="22"/>
    </location>
</feature>
<dbReference type="PANTHER" id="PTHR31973:SF187">
    <property type="entry name" value="MUTATOR TRANSPOSASE MUDRA PROTEIN"/>
    <property type="match status" value="1"/>
</dbReference>
<comment type="caution">
    <text evidence="3">The sequence shown here is derived from an EMBL/GenBank/DDBJ whole genome shotgun (WGS) entry which is preliminary data.</text>
</comment>
<dbReference type="PANTHER" id="PTHR31973">
    <property type="entry name" value="POLYPROTEIN, PUTATIVE-RELATED"/>
    <property type="match status" value="1"/>
</dbReference>
<dbReference type="EMBL" id="JANJYI010000005">
    <property type="protein sequence ID" value="KAK2648861.1"/>
    <property type="molecule type" value="Genomic_DNA"/>
</dbReference>
<gene>
    <name evidence="3" type="ORF">Ddye_016350</name>
</gene>
<evidence type="ECO:0000313" key="3">
    <source>
        <dbReference type="EMBL" id="KAK2648861.1"/>
    </source>
</evidence>
<evidence type="ECO:0000256" key="1">
    <source>
        <dbReference type="SAM" id="MobiDB-lite"/>
    </source>
</evidence>
<feature type="domain" description="MULE transposase" evidence="2">
    <location>
        <begin position="64"/>
        <end position="156"/>
    </location>
</feature>
<proteinExistence type="predicted"/>
<organism evidence="3 4">
    <name type="scientific">Dipteronia dyeriana</name>
    <dbReference type="NCBI Taxonomy" id="168575"/>
    <lineage>
        <taxon>Eukaryota</taxon>
        <taxon>Viridiplantae</taxon>
        <taxon>Streptophyta</taxon>
        <taxon>Embryophyta</taxon>
        <taxon>Tracheophyta</taxon>
        <taxon>Spermatophyta</taxon>
        <taxon>Magnoliopsida</taxon>
        <taxon>eudicotyledons</taxon>
        <taxon>Gunneridae</taxon>
        <taxon>Pentapetalae</taxon>
        <taxon>rosids</taxon>
        <taxon>malvids</taxon>
        <taxon>Sapindales</taxon>
        <taxon>Sapindaceae</taxon>
        <taxon>Hippocastanoideae</taxon>
        <taxon>Acereae</taxon>
        <taxon>Dipteronia</taxon>
    </lineage>
</organism>
<dbReference type="AlphaFoldDB" id="A0AAD9U792"/>
<dbReference type="InterPro" id="IPR018289">
    <property type="entry name" value="MULE_transposase_dom"/>
</dbReference>
<dbReference type="Pfam" id="PF10551">
    <property type="entry name" value="MULE"/>
    <property type="match status" value="1"/>
</dbReference>
<evidence type="ECO:0000259" key="2">
    <source>
        <dbReference type="Pfam" id="PF10551"/>
    </source>
</evidence>
<name>A0AAD9U792_9ROSI</name>
<keyword evidence="4" id="KW-1185">Reference proteome</keyword>
<evidence type="ECO:0000313" key="4">
    <source>
        <dbReference type="Proteomes" id="UP001280121"/>
    </source>
</evidence>
<reference evidence="3" key="1">
    <citation type="journal article" date="2023" name="Plant J.">
        <title>Genome sequences and population genomics provide insights into the demographic history, inbreeding, and mutation load of two 'living fossil' tree species of Dipteronia.</title>
        <authorList>
            <person name="Feng Y."/>
            <person name="Comes H.P."/>
            <person name="Chen J."/>
            <person name="Zhu S."/>
            <person name="Lu R."/>
            <person name="Zhang X."/>
            <person name="Li P."/>
            <person name="Qiu J."/>
            <person name="Olsen K.M."/>
            <person name="Qiu Y."/>
        </authorList>
    </citation>
    <scope>NUCLEOTIDE SEQUENCE</scope>
    <source>
        <strain evidence="3">KIB01</strain>
    </source>
</reference>
<protein>
    <recommendedName>
        <fullName evidence="2">MULE transposase domain-containing protein</fullName>
    </recommendedName>
</protein>